<dbReference type="Pfam" id="PF18845">
    <property type="entry name" value="baeRF_family3"/>
    <property type="match status" value="1"/>
</dbReference>
<accession>A0A2S9J671</accession>
<comment type="caution">
    <text evidence="1">The sequence shown here is derived from an EMBL/GenBank/DDBJ whole genome shotgun (WGS) entry which is preliminary data.</text>
</comment>
<evidence type="ECO:0000313" key="2">
    <source>
        <dbReference type="Proteomes" id="UP000239711"/>
    </source>
</evidence>
<dbReference type="InterPro" id="IPR041289">
    <property type="entry name" value="Bact_RF_family3"/>
</dbReference>
<keyword evidence="2" id="KW-1185">Reference proteome</keyword>
<organism evidence="1 2">
    <name type="scientific">Sphingobacterium haloxyli</name>
    <dbReference type="NCBI Taxonomy" id="2100533"/>
    <lineage>
        <taxon>Bacteria</taxon>
        <taxon>Pseudomonadati</taxon>
        <taxon>Bacteroidota</taxon>
        <taxon>Sphingobacteriia</taxon>
        <taxon>Sphingobacteriales</taxon>
        <taxon>Sphingobacteriaceae</taxon>
        <taxon>Sphingobacterium</taxon>
    </lineage>
</organism>
<dbReference type="Proteomes" id="UP000239711">
    <property type="component" value="Unassembled WGS sequence"/>
</dbReference>
<evidence type="ECO:0000313" key="1">
    <source>
        <dbReference type="EMBL" id="PRD48239.1"/>
    </source>
</evidence>
<dbReference type="AlphaFoldDB" id="A0A2S9J671"/>
<sequence length="405" mass="46796">MNIIGRFYSYLESSYEETFKRKSMHSLNITIMQTIDLKLLKELTAIQDEPCISIYMPTHRVHPANATDPITFKNLYKKTLQYIKDNELDQHQKIIQPLEKLIDDKAFWDHNAQGLAIFVSSRDTLILRLPEKVQEITCVADSFCIKPLFKLYHENQPYYLLALALDDVKLYVGDKYQIQELEIKDKVPTSMKEALGKELTNNHLHGNVVEGAGLHGYMEKSQEEDIDMNRFFRKVDQAILEHYPMPHDVPLLVVTLPEHLNHFIRISKHHNFSPIHIEINPHSLSKTALLEKVQEVFDKIREKRKEELLERYQLALSENLSSLDIGDVVRDVIDGKVEVLCIENGKSIDGHIDMQKRDIVTNNGRHTDVINELACLAFNYGGSVIALDTEEMPSETGIFTINRYQ</sequence>
<gene>
    <name evidence="1" type="ORF">C5745_06965</name>
</gene>
<reference evidence="1 2" key="1">
    <citation type="submission" date="2018-02" db="EMBL/GenBank/DDBJ databases">
        <title>The draft genome of Sphingobacterium sp. 5JN-11.</title>
        <authorList>
            <person name="Liu L."/>
            <person name="Li L."/>
            <person name="Liang L."/>
            <person name="Zhang X."/>
            <person name="Wang T."/>
        </authorList>
    </citation>
    <scope>NUCLEOTIDE SEQUENCE [LARGE SCALE GENOMIC DNA]</scope>
    <source>
        <strain evidence="1 2">5JN-11</strain>
    </source>
</reference>
<name>A0A2S9J671_9SPHI</name>
<protein>
    <submittedName>
        <fullName evidence="1">Uncharacterized protein</fullName>
    </submittedName>
</protein>
<dbReference type="EMBL" id="PVBQ01000004">
    <property type="protein sequence ID" value="PRD48239.1"/>
    <property type="molecule type" value="Genomic_DNA"/>
</dbReference>
<proteinExistence type="predicted"/>